<sequence length="96" mass="9998">MSTASGNLRVPASAEEKAVESYARLDPFLADIDLEGASSNHAGTSQRDESRIRRLVGQVATVNQLLPSGGGGGAAHDEATGNPPTELLRIGAHFEE</sequence>
<dbReference type="EMBL" id="BQXU01000007">
    <property type="protein sequence ID" value="GKT43282.1"/>
    <property type="molecule type" value="Genomic_DNA"/>
</dbReference>
<organism evidence="1 2">
    <name type="scientific">Colletotrichum spaethianum</name>
    <dbReference type="NCBI Taxonomy" id="700344"/>
    <lineage>
        <taxon>Eukaryota</taxon>
        <taxon>Fungi</taxon>
        <taxon>Dikarya</taxon>
        <taxon>Ascomycota</taxon>
        <taxon>Pezizomycotina</taxon>
        <taxon>Sordariomycetes</taxon>
        <taxon>Hypocreomycetidae</taxon>
        <taxon>Glomerellales</taxon>
        <taxon>Glomerellaceae</taxon>
        <taxon>Colletotrichum</taxon>
        <taxon>Colletotrichum spaethianum species complex</taxon>
    </lineage>
</organism>
<dbReference type="Proteomes" id="UP001055115">
    <property type="component" value="Unassembled WGS sequence"/>
</dbReference>
<dbReference type="RefSeq" id="XP_049125632.1">
    <property type="nucleotide sequence ID" value="XM_049269675.1"/>
</dbReference>
<accession>A0AA37NVH6</accession>
<keyword evidence="2" id="KW-1185">Reference proteome</keyword>
<reference evidence="1 2" key="1">
    <citation type="submission" date="2022-03" db="EMBL/GenBank/DDBJ databases">
        <title>Genome data of Colletotrichum spp.</title>
        <authorList>
            <person name="Utami Y.D."/>
            <person name="Hiruma K."/>
        </authorList>
    </citation>
    <scope>NUCLEOTIDE SEQUENCE [LARGE SCALE GENOMIC DNA]</scope>
    <source>
        <strain evidence="1 2">MAFF 239500</strain>
    </source>
</reference>
<name>A0AA37NVH6_9PEZI</name>
<dbReference type="GeneID" id="73324265"/>
<proteinExistence type="predicted"/>
<gene>
    <name evidence="1" type="ORF">ColSpa_03463</name>
</gene>
<comment type="caution">
    <text evidence="1">The sequence shown here is derived from an EMBL/GenBank/DDBJ whole genome shotgun (WGS) entry which is preliminary data.</text>
</comment>
<evidence type="ECO:0000313" key="1">
    <source>
        <dbReference type="EMBL" id="GKT43282.1"/>
    </source>
</evidence>
<evidence type="ECO:0000313" key="2">
    <source>
        <dbReference type="Proteomes" id="UP001055115"/>
    </source>
</evidence>
<dbReference type="AlphaFoldDB" id="A0AA37NVH6"/>
<protein>
    <submittedName>
        <fullName evidence="1">Uncharacterized protein</fullName>
    </submittedName>
</protein>